<sequence length="514" mass="54489">MGAFQLTSIKAKLIGLIIAILLSLSVAVGLMEASVGRALHHTMSSVAQYESGIKLALEWKGLIGNNLQRVVAIAVSSDENVGQTFGSLIKATIADIGQVHKRIEAETENAQAKQALADVNAFRQPILAMVAQINTLKKEQKFDEARTLATSRLMPISNDYLESLKKFITIQEALRDQARTEGLQAVQTARLLGTSAIAIVLCLSLLAAWWIVRGITTPLARTVEVAQTIAQGDLSAHLESNRSDEIGQLMNAVGTMNGRLRELVAQVRAGTQSVTGASTEIAQGNLDLSHRTEQTATNLQEMATAIDELTRTVIQSTDSAQQAARLAQTVSSSANLGGDVVAKVAANMSQITDHSKHIGDIVGIIDGIAFQTNILALNAAVEAARAGEQGRGFAVVASEVRTLAQRSAQSAKEIKELIQASESTVAAGASLVAQSGDVMREMVQGVQQVSQLIAEIAAMAQSQRDGIGQVQTAVNELDQMTQQNAALVDESAAAAHSMNEQAQKLSSMVGQFRL</sequence>
<keyword evidence="8" id="KW-1185">Reference proteome</keyword>
<dbReference type="PROSITE" id="PS50111">
    <property type="entry name" value="CHEMOTAXIS_TRANSDUC_2"/>
    <property type="match status" value="1"/>
</dbReference>
<dbReference type="Pfam" id="PF00672">
    <property type="entry name" value="HAMP"/>
    <property type="match status" value="1"/>
</dbReference>
<dbReference type="CDD" id="cd19411">
    <property type="entry name" value="MCP2201-like_sensor"/>
    <property type="match status" value="1"/>
</dbReference>
<evidence type="ECO:0000256" key="2">
    <source>
        <dbReference type="ARBA" id="ARBA00029447"/>
    </source>
</evidence>
<dbReference type="SMART" id="SM00304">
    <property type="entry name" value="HAMP"/>
    <property type="match status" value="1"/>
</dbReference>
<keyword evidence="3" id="KW-0807">Transducer</keyword>
<dbReference type="InterPro" id="IPR003660">
    <property type="entry name" value="HAMP_dom"/>
</dbReference>
<evidence type="ECO:0000259" key="5">
    <source>
        <dbReference type="PROSITE" id="PS50111"/>
    </source>
</evidence>
<dbReference type="CDD" id="cd11386">
    <property type="entry name" value="MCP_signal"/>
    <property type="match status" value="1"/>
</dbReference>
<name>A0ABV9QG13_9BURK</name>
<dbReference type="InterPro" id="IPR004090">
    <property type="entry name" value="Chemotax_Me-accpt_rcpt"/>
</dbReference>
<dbReference type="Pfam" id="PF00015">
    <property type="entry name" value="MCPsignal"/>
    <property type="match status" value="1"/>
</dbReference>
<evidence type="ECO:0000259" key="6">
    <source>
        <dbReference type="PROSITE" id="PS50885"/>
    </source>
</evidence>
<proteinExistence type="inferred from homology"/>
<dbReference type="PROSITE" id="PS50885">
    <property type="entry name" value="HAMP"/>
    <property type="match status" value="1"/>
</dbReference>
<keyword evidence="1" id="KW-0488">Methylation</keyword>
<dbReference type="InterPro" id="IPR004089">
    <property type="entry name" value="MCPsignal_dom"/>
</dbReference>
<dbReference type="Proteomes" id="UP001596001">
    <property type="component" value="Unassembled WGS sequence"/>
</dbReference>
<dbReference type="Gene3D" id="6.10.340.10">
    <property type="match status" value="1"/>
</dbReference>
<dbReference type="RefSeq" id="WP_382433240.1">
    <property type="nucleotide sequence ID" value="NZ_JBHSHJ010000009.1"/>
</dbReference>
<dbReference type="PANTHER" id="PTHR43531:SF14">
    <property type="entry name" value="METHYL-ACCEPTING CHEMOTAXIS PROTEIN I-RELATED"/>
    <property type="match status" value="1"/>
</dbReference>
<evidence type="ECO:0000313" key="7">
    <source>
        <dbReference type="EMBL" id="MFC4789654.1"/>
    </source>
</evidence>
<feature type="domain" description="Methyl-accepting transducer" evidence="5">
    <location>
        <begin position="270"/>
        <end position="499"/>
    </location>
</feature>
<evidence type="ECO:0000313" key="8">
    <source>
        <dbReference type="Proteomes" id="UP001596001"/>
    </source>
</evidence>
<feature type="domain" description="HAMP" evidence="6">
    <location>
        <begin position="213"/>
        <end position="265"/>
    </location>
</feature>
<organism evidence="7 8">
    <name type="scientific">Giesbergeria sinuosa</name>
    <dbReference type="NCBI Taxonomy" id="80883"/>
    <lineage>
        <taxon>Bacteria</taxon>
        <taxon>Pseudomonadati</taxon>
        <taxon>Pseudomonadota</taxon>
        <taxon>Betaproteobacteria</taxon>
        <taxon>Burkholderiales</taxon>
        <taxon>Comamonadaceae</taxon>
        <taxon>Giesbergeria</taxon>
    </lineage>
</organism>
<gene>
    <name evidence="7" type="ORF">ACFO6X_11765</name>
</gene>
<feature type="transmembrane region" description="Helical" evidence="4">
    <location>
        <begin position="191"/>
        <end position="212"/>
    </location>
</feature>
<dbReference type="PANTHER" id="PTHR43531">
    <property type="entry name" value="PROTEIN ICFG"/>
    <property type="match status" value="1"/>
</dbReference>
<evidence type="ECO:0000256" key="4">
    <source>
        <dbReference type="SAM" id="Phobius"/>
    </source>
</evidence>
<keyword evidence="4" id="KW-0812">Transmembrane</keyword>
<dbReference type="InterPro" id="IPR047347">
    <property type="entry name" value="YvaQ-like_sensor"/>
</dbReference>
<keyword evidence="4" id="KW-0472">Membrane</keyword>
<dbReference type="EMBL" id="JBHSHJ010000009">
    <property type="protein sequence ID" value="MFC4789654.1"/>
    <property type="molecule type" value="Genomic_DNA"/>
</dbReference>
<comment type="similarity">
    <text evidence="2">Belongs to the methyl-accepting chemotaxis (MCP) protein family.</text>
</comment>
<keyword evidence="4" id="KW-1133">Transmembrane helix</keyword>
<dbReference type="SMART" id="SM00283">
    <property type="entry name" value="MA"/>
    <property type="match status" value="1"/>
</dbReference>
<evidence type="ECO:0000256" key="1">
    <source>
        <dbReference type="ARBA" id="ARBA00022481"/>
    </source>
</evidence>
<reference evidence="8" key="1">
    <citation type="journal article" date="2019" name="Int. J. Syst. Evol. Microbiol.">
        <title>The Global Catalogue of Microorganisms (GCM) 10K type strain sequencing project: providing services to taxonomists for standard genome sequencing and annotation.</title>
        <authorList>
            <consortium name="The Broad Institute Genomics Platform"/>
            <consortium name="The Broad Institute Genome Sequencing Center for Infectious Disease"/>
            <person name="Wu L."/>
            <person name="Ma J."/>
        </authorList>
    </citation>
    <scope>NUCLEOTIDE SEQUENCE [LARGE SCALE GENOMIC DNA]</scope>
    <source>
        <strain evidence="8">CCUG 49452</strain>
    </source>
</reference>
<accession>A0ABV9QG13</accession>
<comment type="caution">
    <text evidence="7">The sequence shown here is derived from an EMBL/GenBank/DDBJ whole genome shotgun (WGS) entry which is preliminary data.</text>
</comment>
<dbReference type="PRINTS" id="PR00260">
    <property type="entry name" value="CHEMTRNSDUCR"/>
</dbReference>
<dbReference type="CDD" id="cd06225">
    <property type="entry name" value="HAMP"/>
    <property type="match status" value="1"/>
</dbReference>
<dbReference type="Gene3D" id="1.10.287.950">
    <property type="entry name" value="Methyl-accepting chemotaxis protein"/>
    <property type="match status" value="1"/>
</dbReference>
<dbReference type="SUPFAM" id="SSF58104">
    <property type="entry name" value="Methyl-accepting chemotaxis protein (MCP) signaling domain"/>
    <property type="match status" value="1"/>
</dbReference>
<dbReference type="InterPro" id="IPR051310">
    <property type="entry name" value="MCP_chemotaxis"/>
</dbReference>
<protein>
    <submittedName>
        <fullName evidence="7">Methyl-accepting chemotaxis protein</fullName>
    </submittedName>
</protein>
<evidence type="ECO:0000256" key="3">
    <source>
        <dbReference type="PROSITE-ProRule" id="PRU00284"/>
    </source>
</evidence>